<evidence type="ECO:0000256" key="6">
    <source>
        <dbReference type="ARBA" id="ARBA00023136"/>
    </source>
</evidence>
<keyword evidence="3 8" id="KW-0812">Transmembrane</keyword>
<feature type="transmembrane region" description="Helical" evidence="8">
    <location>
        <begin position="48"/>
        <end position="69"/>
    </location>
</feature>
<feature type="domain" description="Potassium channel" evidence="9">
    <location>
        <begin position="30"/>
        <end position="103"/>
    </location>
</feature>
<dbReference type="GO" id="GO:0034220">
    <property type="term" value="P:monoatomic ion transmembrane transport"/>
    <property type="evidence" value="ECO:0007669"/>
    <property type="project" value="UniProtKB-KW"/>
</dbReference>
<evidence type="ECO:0000256" key="7">
    <source>
        <dbReference type="ARBA" id="ARBA00023303"/>
    </source>
</evidence>
<keyword evidence="7 10" id="KW-0407">Ion channel</keyword>
<evidence type="ECO:0000256" key="4">
    <source>
        <dbReference type="ARBA" id="ARBA00022989"/>
    </source>
</evidence>
<sequence>MAAFFINLVRLLKAIIRSWKIPAFRSGVLLAVLVLFSGSIFYRTVENWSWIDALYFSAMTAATVGVADLSPQTDLGKIFTVLYLFVGVGVFIALFAQITRALLKLEDENGKD</sequence>
<dbReference type="RefSeq" id="WP_248149412.1">
    <property type="nucleotide sequence ID" value="NZ_JALNMJ010000001.1"/>
</dbReference>
<keyword evidence="5" id="KW-0406">Ion transport</keyword>
<protein>
    <submittedName>
        <fullName evidence="10">Potassium channel family protein</fullName>
    </submittedName>
</protein>
<dbReference type="EMBL" id="JALNMJ010000001">
    <property type="protein sequence ID" value="MCK7610640.1"/>
    <property type="molecule type" value="Genomic_DNA"/>
</dbReference>
<dbReference type="SUPFAM" id="SSF81324">
    <property type="entry name" value="Voltage-gated potassium channels"/>
    <property type="match status" value="1"/>
</dbReference>
<dbReference type="Pfam" id="PF07885">
    <property type="entry name" value="Ion_trans_2"/>
    <property type="match status" value="1"/>
</dbReference>
<dbReference type="PANTHER" id="PTHR11003:SF291">
    <property type="entry name" value="IP11374P"/>
    <property type="match status" value="1"/>
</dbReference>
<keyword evidence="10" id="KW-0282">Flagellum</keyword>
<comment type="subcellular location">
    <subcellularLocation>
        <location evidence="1">Membrane</location>
        <topology evidence="1">Multi-pass membrane protein</topology>
    </subcellularLocation>
</comment>
<dbReference type="PANTHER" id="PTHR11003">
    <property type="entry name" value="POTASSIUM CHANNEL, SUBFAMILY K"/>
    <property type="match status" value="1"/>
</dbReference>
<keyword evidence="4 8" id="KW-1133">Transmembrane helix</keyword>
<proteinExistence type="predicted"/>
<dbReference type="Proteomes" id="UP001431221">
    <property type="component" value="Unassembled WGS sequence"/>
</dbReference>
<keyword evidence="10" id="KW-0969">Cilium</keyword>
<evidence type="ECO:0000256" key="3">
    <source>
        <dbReference type="ARBA" id="ARBA00022692"/>
    </source>
</evidence>
<evidence type="ECO:0000313" key="10">
    <source>
        <dbReference type="EMBL" id="MCK7610640.1"/>
    </source>
</evidence>
<evidence type="ECO:0000256" key="1">
    <source>
        <dbReference type="ARBA" id="ARBA00004141"/>
    </source>
</evidence>
<accession>A0ABT0GMJ1</accession>
<dbReference type="InterPro" id="IPR003280">
    <property type="entry name" value="2pore_dom_K_chnl"/>
</dbReference>
<evidence type="ECO:0000256" key="5">
    <source>
        <dbReference type="ARBA" id="ARBA00023065"/>
    </source>
</evidence>
<name>A0ABT0GMJ1_9HYPH</name>
<keyword evidence="6 8" id="KW-0472">Membrane</keyword>
<keyword evidence="10" id="KW-0966">Cell projection</keyword>
<gene>
    <name evidence="10" type="ORF">M0H32_00595</name>
</gene>
<dbReference type="InterPro" id="IPR013099">
    <property type="entry name" value="K_chnl_dom"/>
</dbReference>
<evidence type="ECO:0000256" key="2">
    <source>
        <dbReference type="ARBA" id="ARBA00022448"/>
    </source>
</evidence>
<organism evidence="10 11">
    <name type="scientific">Roseibium sediminicola</name>
    <dbReference type="NCBI Taxonomy" id="2933272"/>
    <lineage>
        <taxon>Bacteria</taxon>
        <taxon>Pseudomonadati</taxon>
        <taxon>Pseudomonadota</taxon>
        <taxon>Alphaproteobacteria</taxon>
        <taxon>Hyphomicrobiales</taxon>
        <taxon>Stappiaceae</taxon>
        <taxon>Roseibium</taxon>
    </lineage>
</organism>
<comment type="caution">
    <text evidence="10">The sequence shown here is derived from an EMBL/GenBank/DDBJ whole genome shotgun (WGS) entry which is preliminary data.</text>
</comment>
<evidence type="ECO:0000313" key="11">
    <source>
        <dbReference type="Proteomes" id="UP001431221"/>
    </source>
</evidence>
<keyword evidence="11" id="KW-1185">Reference proteome</keyword>
<evidence type="ECO:0000256" key="8">
    <source>
        <dbReference type="SAM" id="Phobius"/>
    </source>
</evidence>
<feature type="transmembrane region" description="Helical" evidence="8">
    <location>
        <begin position="81"/>
        <end position="103"/>
    </location>
</feature>
<reference evidence="10" key="1">
    <citation type="submission" date="2022-04" db="EMBL/GenBank/DDBJ databases">
        <title>Roseibium sp. CAU 1639 isolated from mud.</title>
        <authorList>
            <person name="Kim W."/>
        </authorList>
    </citation>
    <scope>NUCLEOTIDE SEQUENCE</scope>
    <source>
        <strain evidence="10">CAU 1639</strain>
    </source>
</reference>
<evidence type="ECO:0000259" key="9">
    <source>
        <dbReference type="Pfam" id="PF07885"/>
    </source>
</evidence>
<feature type="transmembrane region" description="Helical" evidence="8">
    <location>
        <begin position="21"/>
        <end position="42"/>
    </location>
</feature>
<keyword evidence="2" id="KW-0813">Transport</keyword>
<dbReference type="Gene3D" id="1.10.287.70">
    <property type="match status" value="1"/>
</dbReference>